<feature type="transmembrane region" description="Helical" evidence="8">
    <location>
        <begin position="224"/>
        <end position="245"/>
    </location>
</feature>
<feature type="compositionally biased region" description="Low complexity" evidence="7">
    <location>
        <begin position="358"/>
        <end position="371"/>
    </location>
</feature>
<feature type="transmembrane region" description="Helical" evidence="8">
    <location>
        <begin position="153"/>
        <end position="172"/>
    </location>
</feature>
<dbReference type="SUPFAM" id="SSF103481">
    <property type="entry name" value="Multidrug resistance efflux transporter EmrE"/>
    <property type="match status" value="2"/>
</dbReference>
<feature type="transmembrane region" description="Helical" evidence="8">
    <location>
        <begin position="281"/>
        <end position="300"/>
    </location>
</feature>
<feature type="transmembrane region" description="Helical" evidence="8">
    <location>
        <begin position="257"/>
        <end position="275"/>
    </location>
</feature>
<dbReference type="PANTHER" id="PTHR42920">
    <property type="entry name" value="OS03G0707200 PROTEIN-RELATED"/>
    <property type="match status" value="1"/>
</dbReference>
<evidence type="ECO:0000259" key="9">
    <source>
        <dbReference type="Pfam" id="PF00892"/>
    </source>
</evidence>
<comment type="caution">
    <text evidence="10">The sequence shown here is derived from an EMBL/GenBank/DDBJ whole genome shotgun (WGS) entry which is preliminary data.</text>
</comment>
<evidence type="ECO:0000256" key="3">
    <source>
        <dbReference type="ARBA" id="ARBA00022475"/>
    </source>
</evidence>
<evidence type="ECO:0000313" key="10">
    <source>
        <dbReference type="EMBL" id="MFC5056176.1"/>
    </source>
</evidence>
<feature type="transmembrane region" description="Helical" evidence="8">
    <location>
        <begin position="128"/>
        <end position="147"/>
    </location>
</feature>
<keyword evidence="6 8" id="KW-0472">Membrane</keyword>
<dbReference type="Proteomes" id="UP001595833">
    <property type="component" value="Unassembled WGS sequence"/>
</dbReference>
<gene>
    <name evidence="10" type="ORF">ACFPFM_20765</name>
</gene>
<feature type="compositionally biased region" description="Gly residues" evidence="7">
    <location>
        <begin position="339"/>
        <end position="357"/>
    </location>
</feature>
<dbReference type="InterPro" id="IPR000620">
    <property type="entry name" value="EamA_dom"/>
</dbReference>
<evidence type="ECO:0000256" key="1">
    <source>
        <dbReference type="ARBA" id="ARBA00004651"/>
    </source>
</evidence>
<organism evidence="10 11">
    <name type="scientific">Saccharothrix xinjiangensis</name>
    <dbReference type="NCBI Taxonomy" id="204798"/>
    <lineage>
        <taxon>Bacteria</taxon>
        <taxon>Bacillati</taxon>
        <taxon>Actinomycetota</taxon>
        <taxon>Actinomycetes</taxon>
        <taxon>Pseudonocardiales</taxon>
        <taxon>Pseudonocardiaceae</taxon>
        <taxon>Saccharothrix</taxon>
    </lineage>
</organism>
<keyword evidence="3" id="KW-1003">Cell membrane</keyword>
<reference evidence="11" key="1">
    <citation type="journal article" date="2019" name="Int. J. Syst. Evol. Microbiol.">
        <title>The Global Catalogue of Microorganisms (GCM) 10K type strain sequencing project: providing services to taxonomists for standard genome sequencing and annotation.</title>
        <authorList>
            <consortium name="The Broad Institute Genomics Platform"/>
            <consortium name="The Broad Institute Genome Sequencing Center for Infectious Disease"/>
            <person name="Wu L."/>
            <person name="Ma J."/>
        </authorList>
    </citation>
    <scope>NUCLEOTIDE SEQUENCE [LARGE SCALE GENOMIC DNA]</scope>
    <source>
        <strain evidence="11">KCTC 12848</strain>
    </source>
</reference>
<feature type="transmembrane region" description="Helical" evidence="8">
    <location>
        <begin position="71"/>
        <end position="92"/>
    </location>
</feature>
<accession>A0ABV9Y0V2</accession>
<evidence type="ECO:0000256" key="4">
    <source>
        <dbReference type="ARBA" id="ARBA00022692"/>
    </source>
</evidence>
<feature type="transmembrane region" description="Helical" evidence="8">
    <location>
        <begin position="98"/>
        <end position="116"/>
    </location>
</feature>
<feature type="transmembrane region" description="Helical" evidence="8">
    <location>
        <begin position="184"/>
        <end position="204"/>
    </location>
</feature>
<keyword evidence="11" id="KW-1185">Reference proteome</keyword>
<feature type="transmembrane region" description="Helical" evidence="8">
    <location>
        <begin position="39"/>
        <end position="59"/>
    </location>
</feature>
<dbReference type="InterPro" id="IPR037185">
    <property type="entry name" value="EmrE-like"/>
</dbReference>
<dbReference type="EMBL" id="JBHSJB010000018">
    <property type="protein sequence ID" value="MFC5056176.1"/>
    <property type="molecule type" value="Genomic_DNA"/>
</dbReference>
<comment type="subcellular location">
    <subcellularLocation>
        <location evidence="1">Cell membrane</location>
        <topology evidence="1">Multi-pass membrane protein</topology>
    </subcellularLocation>
</comment>
<keyword evidence="5 8" id="KW-1133">Transmembrane helix</keyword>
<evidence type="ECO:0000256" key="6">
    <source>
        <dbReference type="ARBA" id="ARBA00023136"/>
    </source>
</evidence>
<keyword evidence="4 8" id="KW-0812">Transmembrane</keyword>
<feature type="domain" description="EamA" evidence="9">
    <location>
        <begin position="155"/>
        <end position="295"/>
    </location>
</feature>
<comment type="similarity">
    <text evidence="2">Belongs to the EamA transporter family.</text>
</comment>
<evidence type="ECO:0000313" key="11">
    <source>
        <dbReference type="Proteomes" id="UP001595833"/>
    </source>
</evidence>
<evidence type="ECO:0000256" key="5">
    <source>
        <dbReference type="ARBA" id="ARBA00022989"/>
    </source>
</evidence>
<evidence type="ECO:0000256" key="7">
    <source>
        <dbReference type="SAM" id="MobiDB-lite"/>
    </source>
</evidence>
<feature type="region of interest" description="Disordered" evidence="7">
    <location>
        <begin position="328"/>
        <end position="396"/>
    </location>
</feature>
<dbReference type="PANTHER" id="PTHR42920:SF5">
    <property type="entry name" value="EAMA DOMAIN-CONTAINING PROTEIN"/>
    <property type="match status" value="1"/>
</dbReference>
<dbReference type="InterPro" id="IPR051258">
    <property type="entry name" value="Diverse_Substrate_Transporter"/>
</dbReference>
<dbReference type="RefSeq" id="WP_344039528.1">
    <property type="nucleotide sequence ID" value="NZ_BAAAKE010000017.1"/>
</dbReference>
<protein>
    <submittedName>
        <fullName evidence="10">DMT family transporter</fullName>
    </submittedName>
</protein>
<name>A0ABV9Y0V2_9PSEU</name>
<feature type="domain" description="EamA" evidence="9">
    <location>
        <begin position="8"/>
        <end position="143"/>
    </location>
</feature>
<evidence type="ECO:0000256" key="2">
    <source>
        <dbReference type="ARBA" id="ARBA00007362"/>
    </source>
</evidence>
<evidence type="ECO:0000256" key="8">
    <source>
        <dbReference type="SAM" id="Phobius"/>
    </source>
</evidence>
<sequence>MTRSNLLTGLVMGTLGAIAMGSAAPALKMLASTELSPVNVIQVRTVIGAVALLTAALLLRRGRLLIPRRDWWLVAVYGVVTIAVNQVLYTVALARLPVGVALLLEYLSPVLVALWVRFVQRKQVPNLLWVGIAVLLAGLALVSKVGTASGLDGVGVLFGLLAALTLAGRFLLAERGLRTHDPLVMATWGGCLGALALVAAGAVAPFPVSALAGTATLGEASAPVWALALYVGLIGMAGAILLAVVAQRTIPSTSASLVAALEIIVGGVLAAVVLGERLTPAQWVGSAAMLVGIVLAQVAVARRGAEPVPVTGAAADVVVVAVPGAAPGAGAAPGPEPGPGVGAGSGAGVGPGAGSGPEVGVAPASSAVPGAGAPPGPGPGAGSGAGVPRADSGAPR</sequence>
<dbReference type="Pfam" id="PF00892">
    <property type="entry name" value="EamA"/>
    <property type="match status" value="2"/>
</dbReference>
<dbReference type="Gene3D" id="1.10.3730.20">
    <property type="match status" value="1"/>
</dbReference>
<proteinExistence type="inferred from homology"/>